<accession>A0AAU9NES8</accession>
<evidence type="ECO:0000313" key="2">
    <source>
        <dbReference type="Proteomes" id="UP001157418"/>
    </source>
</evidence>
<evidence type="ECO:0000313" key="1">
    <source>
        <dbReference type="EMBL" id="CAH1436294.1"/>
    </source>
</evidence>
<keyword evidence="2" id="KW-1185">Reference proteome</keyword>
<dbReference type="AlphaFoldDB" id="A0AAU9NES8"/>
<organism evidence="1 2">
    <name type="scientific">Lactuca virosa</name>
    <dbReference type="NCBI Taxonomy" id="75947"/>
    <lineage>
        <taxon>Eukaryota</taxon>
        <taxon>Viridiplantae</taxon>
        <taxon>Streptophyta</taxon>
        <taxon>Embryophyta</taxon>
        <taxon>Tracheophyta</taxon>
        <taxon>Spermatophyta</taxon>
        <taxon>Magnoliopsida</taxon>
        <taxon>eudicotyledons</taxon>
        <taxon>Gunneridae</taxon>
        <taxon>Pentapetalae</taxon>
        <taxon>asterids</taxon>
        <taxon>campanulids</taxon>
        <taxon>Asterales</taxon>
        <taxon>Asteraceae</taxon>
        <taxon>Cichorioideae</taxon>
        <taxon>Cichorieae</taxon>
        <taxon>Lactucinae</taxon>
        <taxon>Lactuca</taxon>
    </lineage>
</organism>
<gene>
    <name evidence="1" type="ORF">LVIROSA_LOCUS22673</name>
</gene>
<sequence>MLCILLLRISSDIICSSRIPHTYIFVICEGFFRPLNRLRPSSRPLIQKLCSTSNTSLAISILKKTTMPVVEIIEIYLRCWVRGCCCLWGNRERVKCSWKTTNLFDGFITKDVPIHHPIKIKTQNSMILIRK</sequence>
<comment type="caution">
    <text evidence="1">The sequence shown here is derived from an EMBL/GenBank/DDBJ whole genome shotgun (WGS) entry which is preliminary data.</text>
</comment>
<protein>
    <submittedName>
        <fullName evidence="1">Uncharacterized protein</fullName>
    </submittedName>
</protein>
<name>A0AAU9NES8_9ASTR</name>
<reference evidence="1 2" key="1">
    <citation type="submission" date="2022-01" db="EMBL/GenBank/DDBJ databases">
        <authorList>
            <person name="Xiong W."/>
            <person name="Schranz E."/>
        </authorList>
    </citation>
    <scope>NUCLEOTIDE SEQUENCE [LARGE SCALE GENOMIC DNA]</scope>
</reference>
<dbReference type="EMBL" id="CAKMRJ010004445">
    <property type="protein sequence ID" value="CAH1436294.1"/>
    <property type="molecule type" value="Genomic_DNA"/>
</dbReference>
<dbReference type="Proteomes" id="UP001157418">
    <property type="component" value="Unassembled WGS sequence"/>
</dbReference>
<proteinExistence type="predicted"/>